<evidence type="ECO:0000259" key="8">
    <source>
        <dbReference type="Pfam" id="PF23559"/>
    </source>
</evidence>
<dbReference type="Pfam" id="PF23559">
    <property type="entry name" value="WHD_DRP"/>
    <property type="match status" value="1"/>
</dbReference>
<sequence>MSRQVKEIRKQLDDIVSNHQKFGFNVDYKPICRRREETCSYVDVEDIIGRENDEKIVIDMLLGLNSVLGDSRFVTIVGVGGLGKTALAQLVYNSEKVIKEFSKTALRLWVCVSDQDGELFDVREILCKILELVSGTKPDSTSSLEWVQNQLQQKLGEKKYFLVLDDVWNEDFKKWQNLRRFLMLGQRGSRILITTRSERTAEIIGDKYTYKLEGLSPENSWFLFEKTAFVKGKEDRNNLELAKIGKNIVEKCYNIPLAIKVVGSLLFGQSITKWKSFEEKGLTEIDSGHNKIMSILQLSYHNLNFSLKSCFRYCALYPKDTRIERETLISLWMAQGYIVPFDRCQSIEDTAEEYFSVLIRRCFFQDVLRDDYGDVESVKVHDLMHDVAQDVGRVEICVLGSLTNKFEDKIRHVHSTGYTSENFIFKNKIRSFICKGVEEPWVNVHIDNWMCLRVLCLERYSNIKSLPDSIGKLLHLRYLNLGENRYLKTLPDSITKLHNLQTLNLSECSSLRELPKDFSKLVNIRHLNLSGCVCLSSMPSDMDKLTSLSVLPYFVVGCREEGTGKQCDGGLKYLKGFTNIKGYILISLRKNYRNVEVNDREEGYLKRLEHLKGVHIKFDIRHVIDDRAYVDYEGIEKFQPPSNIEVFILSCYFMGRTIPMWGRAMDNWANSFPHLVKIKLYCCYELEQIPSLSKLPFLKSLELFYLYKLEYMENRSSNTSSDIEEDLLTTFFPSLEVLSIYGLRSMKGWWRREGLVEDDDGILRLRFPCLSKLYINRCPELTSFPSCPNLEDLFLYDCNEKLQFGVNIRDKEDDTVAGISHDAVGRLQTLFTDKVEHLKSIFSNDKLSISGDDAINWNSINQSLHILQFESLENSHLPLAENVVQYLTSLQRLEFSQCKYLKALPEWIGNILSLQYMCISFCPALESLPDSMRKLTSLQTLVIEGSQGLSERCREPNGEDWPKIQHIPHKDIPSLTTPMAELGILIVGKLIEVIGSSVIKEICDMWGYKSQLQDLNKTLSTIKNVLLDAESQRELSHEARAYIEELKAAVYDADDLFDELFTLAELKQLQPLSKRGKLFDKVRCFFSSKNQAGLAYRMSRQVKDIRKQLDDIVNNHQKFGFSIDNKPICNRRNETWSYVEARDIIGREDDKNAVIDMLIGPENISAITNNTGDKISRVHDSRIFSDSEWPYMLDLMNGVSKEVGLEEICIQSFIMNNLGEDIRHVHYGGNRYPESFFLKSKIRTFICRARVEVLVDKQIDNWVCLRALELQFSSIESLPNSIGKLIHLRYLDLSYARLEMLPDSITELHNLQTLSLHYCSSLRELPKKFSKLLKLRHLNLRGCNKLTSMPSGMDKLTSLRVLPFFVVGKGSENPSDDELENLKALTNIQGEIHITFGNNYRRNVEGEYLKSTKHLMEVTMQFDNGGQDLMGNLKPHSNLKRFILEGYNGTTIPRWGRGEDKWDISFPHLVKIQLYACIKLEQMPSLCKLPFLKSLQLSYLLNLEYMENTLTGNDDEDLTTFFPSLEFLELECLLEFKGWFVDDDDYMLSRRLRFPRLSKLVISDCDNLTSFPACPSIEDLELHTDNEIVGISQDGVRKLRKLVINKVAYFKLLSGNDQLSITDDSIPWKSINQSLRSLGFLLLKDREMPVTANGVQYLTSLQELNFSECRDIEALPDWISNLSSLESLFIKNCKALESLPGSLQNLTNLQRLEIVGCPDLEERYIQHNGEDWPKIQHIPHVYFS</sequence>
<dbReference type="InterPro" id="IPR032675">
    <property type="entry name" value="LRR_dom_sf"/>
</dbReference>
<dbReference type="Gene3D" id="1.10.10.10">
    <property type="entry name" value="Winged helix-like DNA-binding domain superfamily/Winged helix DNA-binding domain"/>
    <property type="match status" value="1"/>
</dbReference>
<accession>A0A9R0ICP4</accession>
<feature type="domain" description="Disease resistance R13L4/SHOC-2-like LRR" evidence="9">
    <location>
        <begin position="429"/>
        <end position="743"/>
    </location>
</feature>
<dbReference type="GO" id="GO:0005524">
    <property type="term" value="F:ATP binding"/>
    <property type="evidence" value="ECO:0007669"/>
    <property type="project" value="UniProtKB-KW"/>
</dbReference>
<protein>
    <submittedName>
        <fullName evidence="11 12">Disease resistance protein RGA3</fullName>
    </submittedName>
</protein>
<dbReference type="SUPFAM" id="SSF52540">
    <property type="entry name" value="P-loop containing nucleoside triphosphate hydrolases"/>
    <property type="match status" value="1"/>
</dbReference>
<dbReference type="RefSeq" id="XP_021846911.1">
    <property type="nucleotide sequence ID" value="XM_021991219.1"/>
</dbReference>
<dbReference type="RefSeq" id="XP_056698874.1">
    <property type="nucleotide sequence ID" value="XM_056842896.1"/>
</dbReference>
<keyword evidence="5" id="KW-0067">ATP-binding</keyword>
<evidence type="ECO:0000313" key="13">
    <source>
        <dbReference type="RefSeq" id="XP_056698874.1"/>
    </source>
</evidence>
<keyword evidence="1" id="KW-0433">Leucine-rich repeat</keyword>
<dbReference type="InterPro" id="IPR058922">
    <property type="entry name" value="WHD_DRP"/>
</dbReference>
<dbReference type="GO" id="GO:0006952">
    <property type="term" value="P:defense response"/>
    <property type="evidence" value="ECO:0007669"/>
    <property type="project" value="UniProtKB-KW"/>
</dbReference>
<evidence type="ECO:0000313" key="15">
    <source>
        <dbReference type="RefSeq" id="XP_056698876.1"/>
    </source>
</evidence>
<dbReference type="Gene3D" id="1.20.5.4130">
    <property type="match status" value="1"/>
</dbReference>
<dbReference type="InterPro" id="IPR027417">
    <property type="entry name" value="P-loop_NTPase"/>
</dbReference>
<evidence type="ECO:0000256" key="2">
    <source>
        <dbReference type="ARBA" id="ARBA00022737"/>
    </source>
</evidence>
<dbReference type="Pfam" id="PF23598">
    <property type="entry name" value="LRR_14"/>
    <property type="match status" value="2"/>
</dbReference>
<name>A0A9R0ICP4_SPIOL</name>
<dbReference type="RefSeq" id="XP_021846912.1">
    <property type="nucleotide sequence ID" value="XM_021991220.1"/>
</dbReference>
<proteinExistence type="predicted"/>
<dbReference type="InterPro" id="IPR002182">
    <property type="entry name" value="NB-ARC"/>
</dbReference>
<evidence type="ECO:0000256" key="3">
    <source>
        <dbReference type="ARBA" id="ARBA00022741"/>
    </source>
</evidence>
<dbReference type="InterPro" id="IPR055414">
    <property type="entry name" value="LRR_R13L4/SHOC2-like"/>
</dbReference>
<evidence type="ECO:0000313" key="12">
    <source>
        <dbReference type="RefSeq" id="XP_021846912.1"/>
    </source>
</evidence>
<evidence type="ECO:0000256" key="5">
    <source>
        <dbReference type="ARBA" id="ARBA00022840"/>
    </source>
</evidence>
<dbReference type="InterPro" id="IPR003591">
    <property type="entry name" value="Leu-rich_rpt_typical-subtyp"/>
</dbReference>
<feature type="domain" description="Disease resistance R13L4/SHOC-2-like LRR" evidence="9">
    <location>
        <begin position="1255"/>
        <end position="1535"/>
    </location>
</feature>
<evidence type="ECO:0000259" key="9">
    <source>
        <dbReference type="Pfam" id="PF23598"/>
    </source>
</evidence>
<dbReference type="Pfam" id="PF18052">
    <property type="entry name" value="Rx_N"/>
    <property type="match status" value="1"/>
</dbReference>
<dbReference type="Pfam" id="PF00931">
    <property type="entry name" value="NB-ARC"/>
    <property type="match status" value="1"/>
</dbReference>
<dbReference type="SUPFAM" id="SSF52058">
    <property type="entry name" value="L domain-like"/>
    <property type="match status" value="2"/>
</dbReference>
<keyword evidence="4" id="KW-0611">Plant defense</keyword>
<reference evidence="10" key="1">
    <citation type="journal article" date="2021" name="Nat. Commun.">
        <title>Genomic analyses provide insights into spinach domestication and the genetic basis of agronomic traits.</title>
        <authorList>
            <person name="Cai X."/>
            <person name="Sun X."/>
            <person name="Xu C."/>
            <person name="Sun H."/>
            <person name="Wang X."/>
            <person name="Ge C."/>
            <person name="Zhang Z."/>
            <person name="Wang Q."/>
            <person name="Fei Z."/>
            <person name="Jiao C."/>
            <person name="Wang Q."/>
        </authorList>
    </citation>
    <scope>NUCLEOTIDE SEQUENCE [LARGE SCALE GENOMIC DNA]</scope>
    <source>
        <strain evidence="10">cv. Varoflay</strain>
    </source>
</reference>
<evidence type="ECO:0000313" key="14">
    <source>
        <dbReference type="RefSeq" id="XP_056698875.1"/>
    </source>
</evidence>
<keyword evidence="3" id="KW-0547">Nucleotide-binding</keyword>
<dbReference type="FunFam" id="1.10.10.10:FF:000322">
    <property type="entry name" value="Probable disease resistance protein At1g63360"/>
    <property type="match status" value="1"/>
</dbReference>
<dbReference type="InterPro" id="IPR041118">
    <property type="entry name" value="Rx_N"/>
</dbReference>
<evidence type="ECO:0000313" key="10">
    <source>
        <dbReference type="Proteomes" id="UP000813463"/>
    </source>
</evidence>
<dbReference type="SUPFAM" id="SSF52047">
    <property type="entry name" value="RNI-like"/>
    <property type="match status" value="1"/>
</dbReference>
<dbReference type="GO" id="GO:0043531">
    <property type="term" value="F:ADP binding"/>
    <property type="evidence" value="ECO:0007669"/>
    <property type="project" value="InterPro"/>
</dbReference>
<dbReference type="InterPro" id="IPR036388">
    <property type="entry name" value="WH-like_DNA-bd_sf"/>
</dbReference>
<dbReference type="Gene3D" id="1.10.8.430">
    <property type="entry name" value="Helical domain of apoptotic protease-activating factors"/>
    <property type="match status" value="1"/>
</dbReference>
<dbReference type="GO" id="GO:0051707">
    <property type="term" value="P:response to other organism"/>
    <property type="evidence" value="ECO:0007669"/>
    <property type="project" value="UniProtKB-ARBA"/>
</dbReference>
<organism evidence="10 12">
    <name type="scientific">Spinacia oleracea</name>
    <name type="common">Spinach</name>
    <dbReference type="NCBI Taxonomy" id="3562"/>
    <lineage>
        <taxon>Eukaryota</taxon>
        <taxon>Viridiplantae</taxon>
        <taxon>Streptophyta</taxon>
        <taxon>Embryophyta</taxon>
        <taxon>Tracheophyta</taxon>
        <taxon>Spermatophyta</taxon>
        <taxon>Magnoliopsida</taxon>
        <taxon>eudicotyledons</taxon>
        <taxon>Gunneridae</taxon>
        <taxon>Pentapetalae</taxon>
        <taxon>Caryophyllales</taxon>
        <taxon>Chenopodiaceae</taxon>
        <taxon>Chenopodioideae</taxon>
        <taxon>Anserineae</taxon>
        <taxon>Spinacia</taxon>
    </lineage>
</organism>
<keyword evidence="2" id="KW-0677">Repeat</keyword>
<evidence type="ECO:0000256" key="1">
    <source>
        <dbReference type="ARBA" id="ARBA00022614"/>
    </source>
</evidence>
<dbReference type="PRINTS" id="PR00364">
    <property type="entry name" value="DISEASERSIST"/>
</dbReference>
<keyword evidence="10" id="KW-1185">Reference proteome</keyword>
<evidence type="ECO:0000256" key="4">
    <source>
        <dbReference type="ARBA" id="ARBA00022821"/>
    </source>
</evidence>
<dbReference type="Gene3D" id="3.80.10.10">
    <property type="entry name" value="Ribonuclease Inhibitor"/>
    <property type="match status" value="4"/>
</dbReference>
<reference evidence="11 12" key="2">
    <citation type="submission" date="2025-04" db="UniProtKB">
        <authorList>
            <consortium name="RefSeq"/>
        </authorList>
    </citation>
    <scope>IDENTIFICATION</scope>
    <source>
        <tissue evidence="13 14">Leaf</tissue>
    </source>
</reference>
<dbReference type="Gene3D" id="3.40.50.300">
    <property type="entry name" value="P-loop containing nucleotide triphosphate hydrolases"/>
    <property type="match status" value="1"/>
</dbReference>
<dbReference type="GeneID" id="110786654"/>
<dbReference type="Proteomes" id="UP000813463">
    <property type="component" value="Chromosome 4"/>
</dbReference>
<evidence type="ECO:0000259" key="6">
    <source>
        <dbReference type="Pfam" id="PF00931"/>
    </source>
</evidence>
<dbReference type="PANTHER" id="PTHR36766">
    <property type="entry name" value="PLANT BROAD-SPECTRUM MILDEW RESISTANCE PROTEIN RPW8"/>
    <property type="match status" value="1"/>
</dbReference>
<evidence type="ECO:0000259" key="7">
    <source>
        <dbReference type="Pfam" id="PF18052"/>
    </source>
</evidence>
<evidence type="ECO:0000313" key="11">
    <source>
        <dbReference type="RefSeq" id="XP_021846911.1"/>
    </source>
</evidence>
<feature type="domain" description="Disease resistance protein winged helix" evidence="8">
    <location>
        <begin position="316"/>
        <end position="388"/>
    </location>
</feature>
<dbReference type="PANTHER" id="PTHR36766:SF35">
    <property type="entry name" value="DISEASE RESISTANCE PROTEIN RGA3"/>
    <property type="match status" value="1"/>
</dbReference>
<dbReference type="RefSeq" id="XP_056698875.1">
    <property type="nucleotide sequence ID" value="XM_056842897.1"/>
</dbReference>
<feature type="domain" description="Disease resistance N-terminal" evidence="7">
    <location>
        <begin position="986"/>
        <end position="1073"/>
    </location>
</feature>
<dbReference type="OrthoDB" id="5279713at2759"/>
<dbReference type="KEGG" id="soe:110786654"/>
<dbReference type="SMART" id="SM00369">
    <property type="entry name" value="LRR_TYP"/>
    <property type="match status" value="5"/>
</dbReference>
<gene>
    <name evidence="11 12 13 14 15" type="primary">LOC110786654</name>
</gene>
<feature type="domain" description="NB-ARC" evidence="6">
    <location>
        <begin position="69"/>
        <end position="231"/>
    </location>
</feature>
<dbReference type="RefSeq" id="XP_056698876.1">
    <property type="nucleotide sequence ID" value="XM_056842898.1"/>
</dbReference>
<dbReference type="InterPro" id="IPR042197">
    <property type="entry name" value="Apaf_helical"/>
</dbReference>